<dbReference type="GO" id="GO:0005524">
    <property type="term" value="F:ATP binding"/>
    <property type="evidence" value="ECO:0007669"/>
    <property type="project" value="InterPro"/>
</dbReference>
<dbReference type="InterPro" id="IPR008271">
    <property type="entry name" value="Ser/Thr_kinase_AS"/>
</dbReference>
<proteinExistence type="predicted"/>
<dbReference type="PANTHER" id="PTHR24361">
    <property type="entry name" value="MITOGEN-ACTIVATED KINASE KINASE KINASE"/>
    <property type="match status" value="1"/>
</dbReference>
<dbReference type="Proteomes" id="UP000002499">
    <property type="component" value="Unassembled WGS sequence"/>
</dbReference>
<dbReference type="SUPFAM" id="SSF56112">
    <property type="entry name" value="Protein kinase-like (PK-like)"/>
    <property type="match status" value="1"/>
</dbReference>
<gene>
    <name evidence="2" type="ORF">MAC_02305</name>
</gene>
<dbReference type="SMART" id="SM00220">
    <property type="entry name" value="S_TKc"/>
    <property type="match status" value="1"/>
</dbReference>
<dbReference type="PROSITE" id="PS00108">
    <property type="entry name" value="PROTEIN_KINASE_ST"/>
    <property type="match status" value="1"/>
</dbReference>
<dbReference type="InterPro" id="IPR011009">
    <property type="entry name" value="Kinase-like_dom_sf"/>
</dbReference>
<dbReference type="OMA" id="DQCYFDF"/>
<dbReference type="Gene3D" id="1.10.510.10">
    <property type="entry name" value="Transferase(Phosphotransferase) domain 1"/>
    <property type="match status" value="1"/>
</dbReference>
<dbReference type="EMBL" id="GL698480">
    <property type="protein sequence ID" value="EFY91715.1"/>
    <property type="molecule type" value="Genomic_DNA"/>
</dbReference>
<dbReference type="STRING" id="655827.E9DXF7"/>
<keyword evidence="2" id="KW-0418">Kinase</keyword>
<dbReference type="PANTHER" id="PTHR24361:SF785">
    <property type="entry name" value="DUAL SPECIFICITY MITOGEN-ACTIVATED PROTEIN KINASE KINASE 1"/>
    <property type="match status" value="1"/>
</dbReference>
<evidence type="ECO:0000259" key="1">
    <source>
        <dbReference type="PROSITE" id="PS50011"/>
    </source>
</evidence>
<dbReference type="InParanoid" id="E9DXF7"/>
<dbReference type="eggNOG" id="KOG0032">
    <property type="taxonomic scope" value="Eukaryota"/>
</dbReference>
<dbReference type="PROSITE" id="PS50011">
    <property type="entry name" value="PROTEIN_KINASE_DOM"/>
    <property type="match status" value="1"/>
</dbReference>
<keyword evidence="3" id="KW-1185">Reference proteome</keyword>
<dbReference type="InterPro" id="IPR000719">
    <property type="entry name" value="Prot_kinase_dom"/>
</dbReference>
<dbReference type="GO" id="GO:0004674">
    <property type="term" value="F:protein serine/threonine kinase activity"/>
    <property type="evidence" value="ECO:0007669"/>
    <property type="project" value="TreeGrafter"/>
</dbReference>
<dbReference type="OrthoDB" id="4062651at2759"/>
<dbReference type="Pfam" id="PF00069">
    <property type="entry name" value="Pkinase"/>
    <property type="match status" value="1"/>
</dbReference>
<name>E9DXF7_METAQ</name>
<accession>E9DXF7</accession>
<evidence type="ECO:0000313" key="2">
    <source>
        <dbReference type="EMBL" id="EFY91715.1"/>
    </source>
</evidence>
<sequence>MDPPDPSGTVFYLESANEHAAAVIEDPANEARRCYAPHIDPDKPVLRIGLDQQPKNPPYLVTFGRREDNDVVLNQRFSRNDQCYFDFNRDTGELLLHDISRKHDTHLCDVITVGGSGDKVEKHVGRSQIWKSPRKCVVVLSPDLYGNPNTGAVQRQWFFIMSSARFLIRTPAWQDHEEAVITQKKLAFAGQVDPNQTLESTLQRIFAAGLQALNAQGLATTYKSESTIQNLNTHNTRFRTPLEPADLDRIRFLEKGGKGKSTRSSTCIPARTMLAKSSRKKIEMEVKMVQALQHRHIVPYKHAQGFMTERNIEIFMPIYEGNLNDFVNLVKGEAPHTLQVQIHRMLLQVLNALDFVHSRNPPVIHRDVKPPNILYQGDRFLLTDFGIAKTVDTSDTLVGTERYMAPEVGSGGGQTTKVDIWGLGVTVTECLAGLPSNGEEQVAARSGQRWLPFQLRLERHAPHLQSALNVDANERPTARELLGAVERFIINTSVQTPLPGVNLSNSDAPSSVASTILTPMDWIPTPPEPLQPIRNAVAKPASQSTSAARSQPWGVHRAKSVGLPAEQIITEPATGTV</sequence>
<organism evidence="3">
    <name type="scientific">Metarhizium acridum (strain CQMa 102)</name>
    <dbReference type="NCBI Taxonomy" id="655827"/>
    <lineage>
        <taxon>Eukaryota</taxon>
        <taxon>Fungi</taxon>
        <taxon>Dikarya</taxon>
        <taxon>Ascomycota</taxon>
        <taxon>Pezizomycotina</taxon>
        <taxon>Sordariomycetes</taxon>
        <taxon>Hypocreomycetidae</taxon>
        <taxon>Hypocreales</taxon>
        <taxon>Clavicipitaceae</taxon>
        <taxon>Metarhizium</taxon>
    </lineage>
</organism>
<reference evidence="2 3" key="1">
    <citation type="journal article" date="2011" name="PLoS Genet.">
        <title>Genome sequencing and comparative transcriptomics of the model entomopathogenic fungi Metarhizium anisopliae and M. acridum.</title>
        <authorList>
            <person name="Gao Q."/>
            <person name="Jin K."/>
            <person name="Ying S.H."/>
            <person name="Zhang Y."/>
            <person name="Xiao G."/>
            <person name="Shang Y."/>
            <person name="Duan Z."/>
            <person name="Hu X."/>
            <person name="Xie X.Q."/>
            <person name="Zhou G."/>
            <person name="Peng G."/>
            <person name="Luo Z."/>
            <person name="Huang W."/>
            <person name="Wang B."/>
            <person name="Fang W."/>
            <person name="Wang S."/>
            <person name="Zhong Y."/>
            <person name="Ma L.J."/>
            <person name="St Leger R.J."/>
            <person name="Zhao G.P."/>
            <person name="Pei Y."/>
            <person name="Feng M.G."/>
            <person name="Xia Y."/>
            <person name="Wang C."/>
        </authorList>
    </citation>
    <scope>NUCLEOTIDE SEQUENCE [LARGE SCALE GENOMIC DNA]</scope>
    <source>
        <strain evidence="2 3">CQMa 102</strain>
    </source>
</reference>
<dbReference type="GO" id="GO:0005737">
    <property type="term" value="C:cytoplasm"/>
    <property type="evidence" value="ECO:0007669"/>
    <property type="project" value="TreeGrafter"/>
</dbReference>
<feature type="domain" description="Protein kinase" evidence="1">
    <location>
        <begin position="247"/>
        <end position="489"/>
    </location>
</feature>
<protein>
    <submittedName>
        <fullName evidence="2">Protein kinase-like protein</fullName>
    </submittedName>
</protein>
<dbReference type="InterPro" id="IPR053235">
    <property type="entry name" value="Ser_Thr_kinase"/>
</dbReference>
<keyword evidence="2" id="KW-0808">Transferase</keyword>
<evidence type="ECO:0000313" key="3">
    <source>
        <dbReference type="Proteomes" id="UP000002499"/>
    </source>
</evidence>
<dbReference type="HOGENOM" id="CLU_034015_0_0_1"/>
<dbReference type="AlphaFoldDB" id="E9DXF7"/>